<dbReference type="GO" id="GO:0003824">
    <property type="term" value="F:catalytic activity"/>
    <property type="evidence" value="ECO:0007669"/>
    <property type="project" value="InterPro"/>
</dbReference>
<dbReference type="RefSeq" id="WP_092229514.1">
    <property type="nucleotide sequence ID" value="NZ_FNLL01000001.1"/>
</dbReference>
<gene>
    <name evidence="7" type="ORF">SAMN04487931_101174</name>
</gene>
<evidence type="ECO:0000256" key="3">
    <source>
        <dbReference type="ARBA" id="ARBA00022723"/>
    </source>
</evidence>
<reference evidence="8" key="1">
    <citation type="submission" date="2016-10" db="EMBL/GenBank/DDBJ databases">
        <authorList>
            <person name="Varghese N."/>
            <person name="Submissions S."/>
        </authorList>
    </citation>
    <scope>NUCLEOTIDE SEQUENCE [LARGE SCALE GENOMIC DNA]</scope>
    <source>
        <strain evidence="8">DSM 3384</strain>
    </source>
</reference>
<dbReference type="InterPro" id="IPR051198">
    <property type="entry name" value="BchE-like"/>
</dbReference>
<dbReference type="Pfam" id="PF04055">
    <property type="entry name" value="Radical_SAM"/>
    <property type="match status" value="1"/>
</dbReference>
<proteinExistence type="predicted"/>
<evidence type="ECO:0000313" key="7">
    <source>
        <dbReference type="EMBL" id="SDT84251.1"/>
    </source>
</evidence>
<dbReference type="SMART" id="SM00729">
    <property type="entry name" value="Elp3"/>
    <property type="match status" value="1"/>
</dbReference>
<organism evidence="7 8">
    <name type="scientific">Desulfobacula phenolica</name>
    <dbReference type="NCBI Taxonomy" id="90732"/>
    <lineage>
        <taxon>Bacteria</taxon>
        <taxon>Pseudomonadati</taxon>
        <taxon>Thermodesulfobacteriota</taxon>
        <taxon>Desulfobacteria</taxon>
        <taxon>Desulfobacterales</taxon>
        <taxon>Desulfobacteraceae</taxon>
        <taxon>Desulfobacula</taxon>
    </lineage>
</organism>
<dbReference type="SUPFAM" id="SSF102114">
    <property type="entry name" value="Radical SAM enzymes"/>
    <property type="match status" value="1"/>
</dbReference>
<dbReference type="SFLD" id="SFLDG01095">
    <property type="entry name" value="Uncharacterised_Radical_SAM_Su"/>
    <property type="match status" value="1"/>
</dbReference>
<evidence type="ECO:0000313" key="8">
    <source>
        <dbReference type="Proteomes" id="UP000199608"/>
    </source>
</evidence>
<dbReference type="AlphaFoldDB" id="A0A1H2DNE0"/>
<name>A0A1H2DNE0_9BACT</name>
<sequence length="386" mass="43906">MKKKKTDNYKGFEQGPIRPPSEANSLLIRLTRNCPWNNCTFCRVYKKRKFSLRSVENITRDIDFLQSYIQKIKEIVKPGGFVDNQVINSLYNDFDKKDRGAFNAAINWYASGMKSIFLQDANSLIMKPDDLVSVLEHIKKCFPEVDRITSYARSHTIARIKQDDLQRIADAGLNRIHVGMESGSDIVLKKIKKGADKATHIKAGLKVKQAGMELSEYVMPGLGGIDYSIEHALETASALNSINPDFIRIRTLAVTNGTVLAQEVKSGEFEKPNDAMMAKELRLLIESLDGIDSYIKSDHILNLFETINGKMPEDKEKMIGIIDRFFELEPEKRILYQVGRRMGFFRGPDDMDNSPHLERVKKACTLYGVTPENIDSVIDELMKRFV</sequence>
<evidence type="ECO:0000256" key="5">
    <source>
        <dbReference type="ARBA" id="ARBA00023014"/>
    </source>
</evidence>
<dbReference type="PANTHER" id="PTHR43409">
    <property type="entry name" value="ANAEROBIC MAGNESIUM-PROTOPORPHYRIN IX MONOMETHYL ESTER CYCLASE-RELATED"/>
    <property type="match status" value="1"/>
</dbReference>
<keyword evidence="3" id="KW-0479">Metal-binding</keyword>
<dbReference type="GO" id="GO:0051536">
    <property type="term" value="F:iron-sulfur cluster binding"/>
    <property type="evidence" value="ECO:0007669"/>
    <property type="project" value="UniProtKB-KW"/>
</dbReference>
<evidence type="ECO:0000256" key="4">
    <source>
        <dbReference type="ARBA" id="ARBA00023004"/>
    </source>
</evidence>
<dbReference type="InterPro" id="IPR058240">
    <property type="entry name" value="rSAM_sf"/>
</dbReference>
<accession>A0A1H2DNE0</accession>
<comment type="cofactor">
    <cofactor evidence="1">
        <name>[4Fe-4S] cluster</name>
        <dbReference type="ChEBI" id="CHEBI:49883"/>
    </cofactor>
</comment>
<keyword evidence="5" id="KW-0411">Iron-sulfur</keyword>
<keyword evidence="2" id="KW-0949">S-adenosyl-L-methionine</keyword>
<feature type="domain" description="Radical SAM core" evidence="6">
    <location>
        <begin position="20"/>
        <end position="289"/>
    </location>
</feature>
<evidence type="ECO:0000256" key="2">
    <source>
        <dbReference type="ARBA" id="ARBA00022691"/>
    </source>
</evidence>
<keyword evidence="8" id="KW-1185">Reference proteome</keyword>
<dbReference type="GO" id="GO:0046872">
    <property type="term" value="F:metal ion binding"/>
    <property type="evidence" value="ECO:0007669"/>
    <property type="project" value="UniProtKB-KW"/>
</dbReference>
<protein>
    <submittedName>
        <fullName evidence="7">Radical SAM superfamily protein</fullName>
    </submittedName>
</protein>
<evidence type="ECO:0000259" key="6">
    <source>
        <dbReference type="PROSITE" id="PS51918"/>
    </source>
</evidence>
<dbReference type="InterPro" id="IPR013785">
    <property type="entry name" value="Aldolase_TIM"/>
</dbReference>
<dbReference type="SFLD" id="SFLDS00029">
    <property type="entry name" value="Radical_SAM"/>
    <property type="match status" value="1"/>
</dbReference>
<evidence type="ECO:0000256" key="1">
    <source>
        <dbReference type="ARBA" id="ARBA00001966"/>
    </source>
</evidence>
<dbReference type="Proteomes" id="UP000199608">
    <property type="component" value="Unassembled WGS sequence"/>
</dbReference>
<dbReference type="InterPro" id="IPR007197">
    <property type="entry name" value="rSAM"/>
</dbReference>
<dbReference type="InterPro" id="IPR006638">
    <property type="entry name" value="Elp3/MiaA/NifB-like_rSAM"/>
</dbReference>
<dbReference type="Gene3D" id="3.20.20.70">
    <property type="entry name" value="Aldolase class I"/>
    <property type="match status" value="1"/>
</dbReference>
<keyword evidence="4" id="KW-0408">Iron</keyword>
<dbReference type="PROSITE" id="PS51918">
    <property type="entry name" value="RADICAL_SAM"/>
    <property type="match status" value="1"/>
</dbReference>
<dbReference type="EMBL" id="FNLL01000001">
    <property type="protein sequence ID" value="SDT84251.1"/>
    <property type="molecule type" value="Genomic_DNA"/>
</dbReference>
<dbReference type="PANTHER" id="PTHR43409:SF4">
    <property type="entry name" value="RADICAL SAM SUPERFAMILY PROTEIN"/>
    <property type="match status" value="1"/>
</dbReference>